<dbReference type="PANTHER" id="PTHR10953:SF162">
    <property type="entry name" value="SUMO-ACTIVATING ENZYME SUBUNIT 1"/>
    <property type="match status" value="1"/>
</dbReference>
<dbReference type="GO" id="GO:0019948">
    <property type="term" value="F:SUMO activating enzyme activity"/>
    <property type="evidence" value="ECO:0007669"/>
    <property type="project" value="TreeGrafter"/>
</dbReference>
<name>A0AAD5SEW4_9FUNG</name>
<evidence type="ECO:0000313" key="3">
    <source>
        <dbReference type="EMBL" id="KAJ3053764.1"/>
    </source>
</evidence>
<comment type="caution">
    <text evidence="3">The sequence shown here is derived from an EMBL/GenBank/DDBJ whole genome shotgun (WGS) entry which is preliminary data.</text>
</comment>
<dbReference type="Proteomes" id="UP001212841">
    <property type="component" value="Unassembled WGS sequence"/>
</dbReference>
<sequence length="378" mass="42105">MSSKRALDDTVEEEVKDNTTSGVKKLRISENQNTITKEEVALYDRQIRLWGLDAQQRMRNAKVLIAGVNGLTNEICKNIVLAGVGMVTVIDPGMAKAEDLGAQFFLREDDIAKSKAEAARRQMHELNPRVNLKSIVADITSQSDDFLAEFNIVCLSGYDRKTLVRINNVCRAKRIKFWATGCAGFHGYIFSDLVEHTYTTTEQKSAEVKETKTHTTNFVSLETVLSTPWEKLESLRKREVKNTQHRDYFGFGLLWHFWEAKGRLPDPNIKTDADELVTMKDAYMAGIKADPSLLPEEIVRAFAQTARAEISPVCAVVGGVVGADILKVLGGKGHVINNFYVYDAFEPGGTIYTLPPPAFAKLKEKAPVDAVESFVIDD</sequence>
<feature type="domain" description="THIF-type NAD/FAD binding fold" evidence="2">
    <location>
        <begin position="43"/>
        <end position="346"/>
    </location>
</feature>
<dbReference type="EMBL" id="JADGJD010000181">
    <property type="protein sequence ID" value="KAJ3053764.1"/>
    <property type="molecule type" value="Genomic_DNA"/>
</dbReference>
<evidence type="ECO:0000256" key="1">
    <source>
        <dbReference type="SAM" id="MobiDB-lite"/>
    </source>
</evidence>
<proteinExistence type="predicted"/>
<evidence type="ECO:0000259" key="2">
    <source>
        <dbReference type="Pfam" id="PF00899"/>
    </source>
</evidence>
<accession>A0AAD5SEW4</accession>
<keyword evidence="4" id="KW-1185">Reference proteome</keyword>
<evidence type="ECO:0000313" key="4">
    <source>
        <dbReference type="Proteomes" id="UP001212841"/>
    </source>
</evidence>
<dbReference type="InterPro" id="IPR035985">
    <property type="entry name" value="Ubiquitin-activating_enz"/>
</dbReference>
<gene>
    <name evidence="3" type="ORF">HK097_003449</name>
</gene>
<dbReference type="Pfam" id="PF00899">
    <property type="entry name" value="ThiF"/>
    <property type="match status" value="1"/>
</dbReference>
<feature type="region of interest" description="Disordered" evidence="1">
    <location>
        <begin position="1"/>
        <end position="22"/>
    </location>
</feature>
<dbReference type="SUPFAM" id="SSF69572">
    <property type="entry name" value="Activating enzymes of the ubiquitin-like proteins"/>
    <property type="match status" value="1"/>
</dbReference>
<dbReference type="InterPro" id="IPR045886">
    <property type="entry name" value="ThiF/MoeB/HesA"/>
</dbReference>
<dbReference type="AlphaFoldDB" id="A0AAD5SEW4"/>
<protein>
    <recommendedName>
        <fullName evidence="2">THIF-type NAD/FAD binding fold domain-containing protein</fullName>
    </recommendedName>
</protein>
<dbReference type="InterPro" id="IPR000594">
    <property type="entry name" value="ThiF_NAD_FAD-bd"/>
</dbReference>
<dbReference type="GO" id="GO:0016925">
    <property type="term" value="P:protein sumoylation"/>
    <property type="evidence" value="ECO:0007669"/>
    <property type="project" value="TreeGrafter"/>
</dbReference>
<reference evidence="3" key="1">
    <citation type="submission" date="2020-05" db="EMBL/GenBank/DDBJ databases">
        <title>Phylogenomic resolution of chytrid fungi.</title>
        <authorList>
            <person name="Stajich J.E."/>
            <person name="Amses K."/>
            <person name="Simmons R."/>
            <person name="Seto K."/>
            <person name="Myers J."/>
            <person name="Bonds A."/>
            <person name="Quandt C.A."/>
            <person name="Barry K."/>
            <person name="Liu P."/>
            <person name="Grigoriev I."/>
            <person name="Longcore J.E."/>
            <person name="James T.Y."/>
        </authorList>
    </citation>
    <scope>NUCLEOTIDE SEQUENCE</scope>
    <source>
        <strain evidence="3">JEL0318</strain>
    </source>
</reference>
<organism evidence="3 4">
    <name type="scientific">Rhizophlyctis rosea</name>
    <dbReference type="NCBI Taxonomy" id="64517"/>
    <lineage>
        <taxon>Eukaryota</taxon>
        <taxon>Fungi</taxon>
        <taxon>Fungi incertae sedis</taxon>
        <taxon>Chytridiomycota</taxon>
        <taxon>Chytridiomycota incertae sedis</taxon>
        <taxon>Chytridiomycetes</taxon>
        <taxon>Rhizophlyctidales</taxon>
        <taxon>Rhizophlyctidaceae</taxon>
        <taxon>Rhizophlyctis</taxon>
    </lineage>
</organism>
<dbReference type="GO" id="GO:0031510">
    <property type="term" value="C:SUMO activating enzyme complex"/>
    <property type="evidence" value="ECO:0007669"/>
    <property type="project" value="TreeGrafter"/>
</dbReference>
<dbReference type="GO" id="GO:0005737">
    <property type="term" value="C:cytoplasm"/>
    <property type="evidence" value="ECO:0007669"/>
    <property type="project" value="TreeGrafter"/>
</dbReference>
<dbReference type="PANTHER" id="PTHR10953">
    <property type="entry name" value="UBIQUITIN-ACTIVATING ENZYME E1"/>
    <property type="match status" value="1"/>
</dbReference>
<dbReference type="Gene3D" id="3.40.50.720">
    <property type="entry name" value="NAD(P)-binding Rossmann-like Domain"/>
    <property type="match status" value="1"/>
</dbReference>